<comment type="caution">
    <text evidence="2">The sequence shown here is derived from an EMBL/GenBank/DDBJ whole genome shotgun (WGS) entry which is preliminary data.</text>
</comment>
<evidence type="ECO:0000313" key="3">
    <source>
        <dbReference type="Proteomes" id="UP000316238"/>
    </source>
</evidence>
<accession>A0A521G2J3</accession>
<evidence type="ECO:0000313" key="2">
    <source>
        <dbReference type="EMBL" id="TAA75228.1"/>
    </source>
</evidence>
<organism evidence="2 3">
    <name type="scientific">Candidatus Electronema aureum</name>
    <dbReference type="NCBI Taxonomy" id="2005002"/>
    <lineage>
        <taxon>Bacteria</taxon>
        <taxon>Pseudomonadati</taxon>
        <taxon>Thermodesulfobacteriota</taxon>
        <taxon>Desulfobulbia</taxon>
        <taxon>Desulfobulbales</taxon>
        <taxon>Desulfobulbaceae</taxon>
        <taxon>Candidatus Electronema</taxon>
    </lineage>
</organism>
<dbReference type="PROSITE" id="PS51163">
    <property type="entry name" value="YRDC"/>
    <property type="match status" value="1"/>
</dbReference>
<dbReference type="InterPro" id="IPR052532">
    <property type="entry name" value="SUA5_domain"/>
</dbReference>
<dbReference type="InterPro" id="IPR017945">
    <property type="entry name" value="DHBP_synth_RibB-like_a/b_dom"/>
</dbReference>
<dbReference type="AlphaFoldDB" id="A0A521G2J3"/>
<reference evidence="2" key="1">
    <citation type="submission" date="2017-07" db="EMBL/GenBank/DDBJ databases">
        <title>The cable genome - Insights into the physiology and evolution of filamentous bacteria capable of sulfide oxidation via long distance electron transfer.</title>
        <authorList>
            <person name="Thorup C."/>
            <person name="Bjerg J.T."/>
            <person name="Schreiber L."/>
            <person name="Nielsen L.P."/>
            <person name="Kjeldsen K.U."/>
            <person name="Boesen T."/>
            <person name="Boggild A."/>
            <person name="Meysman F."/>
            <person name="Geelhoed J."/>
            <person name="Schramm A."/>
        </authorList>
    </citation>
    <scope>NUCLEOTIDE SEQUENCE [LARGE SCALE GENOMIC DNA]</scope>
    <source>
        <strain evidence="2">GS</strain>
    </source>
</reference>
<dbReference type="Gene3D" id="3.90.870.10">
    <property type="entry name" value="DHBP synthase"/>
    <property type="match status" value="1"/>
</dbReference>
<dbReference type="PANTHER" id="PTHR42828">
    <property type="entry name" value="DHBP SYNTHASE RIBB-LIKE ALPHA/BETA DOMAIN-CONTAINING PROTEIN"/>
    <property type="match status" value="1"/>
</dbReference>
<feature type="domain" description="YrdC-like" evidence="1">
    <location>
        <begin position="43"/>
        <end position="227"/>
    </location>
</feature>
<dbReference type="EMBL" id="NQJD01000009">
    <property type="protein sequence ID" value="TAA75228.1"/>
    <property type="molecule type" value="Genomic_DNA"/>
</dbReference>
<proteinExistence type="predicted"/>
<dbReference type="SUPFAM" id="SSF55821">
    <property type="entry name" value="YrdC/RibB"/>
    <property type="match status" value="1"/>
</dbReference>
<dbReference type="GO" id="GO:0003725">
    <property type="term" value="F:double-stranded RNA binding"/>
    <property type="evidence" value="ECO:0007669"/>
    <property type="project" value="InterPro"/>
</dbReference>
<dbReference type="PANTHER" id="PTHR42828:SF3">
    <property type="entry name" value="THREONYLCARBAMOYL-AMP SYNTHASE"/>
    <property type="match status" value="1"/>
</dbReference>
<dbReference type="Proteomes" id="UP000316238">
    <property type="component" value="Unassembled WGS sequence"/>
</dbReference>
<protein>
    <submittedName>
        <fullName evidence="2">Translation factor SUA5</fullName>
    </submittedName>
</protein>
<sequence length="237" mass="26367">MSKAEVVHWNSSVYNVCAGKSRGFREGKKMVKYIEINPVNPQQRLIGMAVDVLKKGGVICYPTDTMYGIGCDIFNQKAVKRVHEIRQRPQHKPFSFMCASLTDISQYAHVSSPAYRLLRKHLPGPYTMVLPGSKLVPKIMLTKQKTVGIRLPQSPICLALIEQLGNPVLNTSALREDREAPIDGFAVEELFGSMVDLIIDGGEVFPEPSTVISLVEELPEILREGKGDITPFMEKQA</sequence>
<evidence type="ECO:0000259" key="1">
    <source>
        <dbReference type="PROSITE" id="PS51163"/>
    </source>
</evidence>
<gene>
    <name evidence="2" type="ORF">CDV28_10941</name>
</gene>
<dbReference type="NCBIfam" id="TIGR00057">
    <property type="entry name" value="L-threonylcarbamoyladenylate synthase"/>
    <property type="match status" value="1"/>
</dbReference>
<dbReference type="InterPro" id="IPR006070">
    <property type="entry name" value="Sua5-like_dom"/>
</dbReference>
<keyword evidence="3" id="KW-1185">Reference proteome</keyword>
<dbReference type="Pfam" id="PF01300">
    <property type="entry name" value="Sua5_yciO_yrdC"/>
    <property type="match status" value="1"/>
</dbReference>
<name>A0A521G2J3_9BACT</name>